<dbReference type="SUPFAM" id="SSF49764">
    <property type="entry name" value="HSP20-like chaperones"/>
    <property type="match status" value="1"/>
</dbReference>
<dbReference type="Proteomes" id="UP000232323">
    <property type="component" value="Unassembled WGS sequence"/>
</dbReference>
<keyword evidence="10" id="KW-1185">Reference proteome</keyword>
<dbReference type="InterPro" id="IPR007052">
    <property type="entry name" value="CS_dom"/>
</dbReference>
<dbReference type="PRINTS" id="PR00153">
    <property type="entry name" value="CSAPPISMRASE"/>
</dbReference>
<dbReference type="InterPro" id="IPR020892">
    <property type="entry name" value="Cyclophilin-type_PPIase_CS"/>
</dbReference>
<dbReference type="STRING" id="1157962.A0A250XGG9"/>
<dbReference type="GO" id="GO:0005737">
    <property type="term" value="C:cytoplasm"/>
    <property type="evidence" value="ECO:0007669"/>
    <property type="project" value="TreeGrafter"/>
</dbReference>
<dbReference type="OrthoDB" id="539790at2759"/>
<dbReference type="InterPro" id="IPR002130">
    <property type="entry name" value="Cyclophilin-type_PPIase_dom"/>
</dbReference>
<dbReference type="GO" id="GO:0016018">
    <property type="term" value="F:cyclosporin A binding"/>
    <property type="evidence" value="ECO:0007669"/>
    <property type="project" value="TreeGrafter"/>
</dbReference>
<evidence type="ECO:0000256" key="2">
    <source>
        <dbReference type="ARBA" id="ARBA00007365"/>
    </source>
</evidence>
<evidence type="ECO:0000256" key="1">
    <source>
        <dbReference type="ARBA" id="ARBA00000971"/>
    </source>
</evidence>
<dbReference type="EC" id="5.2.1.8" evidence="3"/>
<comment type="caution">
    <text evidence="9">The sequence shown here is derived from an EMBL/GenBank/DDBJ whole genome shotgun (WGS) entry which is preliminary data.</text>
</comment>
<gene>
    <name evidence="9" type="ORF">CEUSTIGMA_g9603.t1</name>
</gene>
<sequence length="334" mass="36662">MQATRFSGLCSTSYGNLRRYPSRKFQTKRVRLCISARLKEAPDVSASWTQSTDEVFIKIPVSPDTRGRDITLEIHPKRLCVMKDGKALIEGSLADVGQIKVDDCFWTLEPDEVGGRHISLTLAKKSMGYESWESLFESELIAAEVTDKVYMQIKIGSEVVGKMLIGLYGSLVPKTVQNFKALCTGEKGVGQAGKPLHFKGSKFHRVIPEFMAQGGDITMGNGFGGESIYGEKFEDESFKLRHDERGVLAMANAGPGTNGSQFYFLFGPQPHLDGKHVVFGKIEAGFDILRRIESVGTDGGVPTDEVEIIDCGLADGVDVEAILDENKQLQLTKS</sequence>
<dbReference type="FunFam" id="2.40.100.10:FF:000019">
    <property type="entry name" value="Peptidyl-prolyl cis-trans isomerase"/>
    <property type="match status" value="1"/>
</dbReference>
<dbReference type="PANTHER" id="PTHR11071:SF561">
    <property type="entry name" value="PEPTIDYL-PROLYL CIS-TRANS ISOMERASE D-RELATED"/>
    <property type="match status" value="1"/>
</dbReference>
<dbReference type="SUPFAM" id="SSF50891">
    <property type="entry name" value="Cyclophilin-like"/>
    <property type="match status" value="1"/>
</dbReference>
<evidence type="ECO:0000256" key="4">
    <source>
        <dbReference type="ARBA" id="ARBA00022729"/>
    </source>
</evidence>
<feature type="domain" description="CS" evidence="8">
    <location>
        <begin position="41"/>
        <end position="136"/>
    </location>
</feature>
<dbReference type="Gene3D" id="2.60.40.790">
    <property type="match status" value="1"/>
</dbReference>
<dbReference type="AlphaFoldDB" id="A0A250XGG9"/>
<dbReference type="InterPro" id="IPR029000">
    <property type="entry name" value="Cyclophilin-like_dom_sf"/>
</dbReference>
<name>A0A250XGG9_9CHLO</name>
<dbReference type="PROSITE" id="PS50072">
    <property type="entry name" value="CSA_PPIASE_2"/>
    <property type="match status" value="1"/>
</dbReference>
<dbReference type="PROSITE" id="PS51203">
    <property type="entry name" value="CS"/>
    <property type="match status" value="1"/>
</dbReference>
<evidence type="ECO:0000256" key="3">
    <source>
        <dbReference type="ARBA" id="ARBA00013194"/>
    </source>
</evidence>
<dbReference type="EMBL" id="BEGY01000076">
    <property type="protein sequence ID" value="GAX82175.1"/>
    <property type="molecule type" value="Genomic_DNA"/>
</dbReference>
<dbReference type="PROSITE" id="PS00170">
    <property type="entry name" value="CSA_PPIASE_1"/>
    <property type="match status" value="1"/>
</dbReference>
<evidence type="ECO:0000256" key="6">
    <source>
        <dbReference type="ARBA" id="ARBA00023235"/>
    </source>
</evidence>
<dbReference type="GO" id="GO:0003755">
    <property type="term" value="F:peptidyl-prolyl cis-trans isomerase activity"/>
    <property type="evidence" value="ECO:0007669"/>
    <property type="project" value="UniProtKB-KW"/>
</dbReference>
<dbReference type="Gene3D" id="2.40.100.10">
    <property type="entry name" value="Cyclophilin-like"/>
    <property type="match status" value="1"/>
</dbReference>
<keyword evidence="4" id="KW-0732">Signal</keyword>
<reference evidence="9 10" key="1">
    <citation type="submission" date="2017-08" db="EMBL/GenBank/DDBJ databases">
        <title>Acidophilic green algal genome provides insights into adaptation to an acidic environment.</title>
        <authorList>
            <person name="Hirooka S."/>
            <person name="Hirose Y."/>
            <person name="Kanesaki Y."/>
            <person name="Higuchi S."/>
            <person name="Fujiwara T."/>
            <person name="Onuma R."/>
            <person name="Era A."/>
            <person name="Ohbayashi R."/>
            <person name="Uzuka A."/>
            <person name="Nozaki H."/>
            <person name="Yoshikawa H."/>
            <person name="Miyagishima S.Y."/>
        </authorList>
    </citation>
    <scope>NUCLEOTIDE SEQUENCE [LARGE SCALE GENOMIC DNA]</scope>
    <source>
        <strain evidence="9 10">NIES-2499</strain>
    </source>
</reference>
<evidence type="ECO:0000259" key="8">
    <source>
        <dbReference type="PROSITE" id="PS51203"/>
    </source>
</evidence>
<evidence type="ECO:0000313" key="9">
    <source>
        <dbReference type="EMBL" id="GAX82175.1"/>
    </source>
</evidence>
<dbReference type="InterPro" id="IPR008978">
    <property type="entry name" value="HSP20-like_chaperone"/>
</dbReference>
<evidence type="ECO:0000256" key="5">
    <source>
        <dbReference type="ARBA" id="ARBA00023110"/>
    </source>
</evidence>
<dbReference type="PANTHER" id="PTHR11071">
    <property type="entry name" value="PEPTIDYL-PROLYL CIS-TRANS ISOMERASE"/>
    <property type="match status" value="1"/>
</dbReference>
<organism evidence="9 10">
    <name type="scientific">Chlamydomonas eustigma</name>
    <dbReference type="NCBI Taxonomy" id="1157962"/>
    <lineage>
        <taxon>Eukaryota</taxon>
        <taxon>Viridiplantae</taxon>
        <taxon>Chlorophyta</taxon>
        <taxon>core chlorophytes</taxon>
        <taxon>Chlorophyceae</taxon>
        <taxon>CS clade</taxon>
        <taxon>Chlamydomonadales</taxon>
        <taxon>Chlamydomonadaceae</taxon>
        <taxon>Chlamydomonas</taxon>
    </lineage>
</organism>
<keyword evidence="5" id="KW-0697">Rotamase</keyword>
<comment type="similarity">
    <text evidence="2">Belongs to the cyclophilin-type PPIase family.</text>
</comment>
<accession>A0A250XGG9</accession>
<dbReference type="Pfam" id="PF00160">
    <property type="entry name" value="Pro_isomerase"/>
    <property type="match status" value="1"/>
</dbReference>
<feature type="domain" description="PPIase cyclophilin-type" evidence="7">
    <location>
        <begin position="150"/>
        <end position="313"/>
    </location>
</feature>
<evidence type="ECO:0000259" key="7">
    <source>
        <dbReference type="PROSITE" id="PS50072"/>
    </source>
</evidence>
<comment type="catalytic activity">
    <reaction evidence="1">
        <text>[protein]-peptidylproline (omega=180) = [protein]-peptidylproline (omega=0)</text>
        <dbReference type="Rhea" id="RHEA:16237"/>
        <dbReference type="Rhea" id="RHEA-COMP:10747"/>
        <dbReference type="Rhea" id="RHEA-COMP:10748"/>
        <dbReference type="ChEBI" id="CHEBI:83833"/>
        <dbReference type="ChEBI" id="CHEBI:83834"/>
        <dbReference type="EC" id="5.2.1.8"/>
    </reaction>
</comment>
<dbReference type="CDD" id="cd06467">
    <property type="entry name" value="p23_NUDC_like"/>
    <property type="match status" value="1"/>
</dbReference>
<dbReference type="GO" id="GO:0006457">
    <property type="term" value="P:protein folding"/>
    <property type="evidence" value="ECO:0007669"/>
    <property type="project" value="InterPro"/>
</dbReference>
<keyword evidence="6" id="KW-0413">Isomerase</keyword>
<evidence type="ECO:0000313" key="10">
    <source>
        <dbReference type="Proteomes" id="UP000232323"/>
    </source>
</evidence>
<dbReference type="Pfam" id="PF04969">
    <property type="entry name" value="CS"/>
    <property type="match status" value="1"/>
</dbReference>
<proteinExistence type="inferred from homology"/>
<protein>
    <recommendedName>
        <fullName evidence="3">peptidylprolyl isomerase</fullName>
        <ecNumber evidence="3">5.2.1.8</ecNumber>
    </recommendedName>
</protein>